<dbReference type="EMBL" id="CP005957">
    <property type="protein sequence ID" value="AGL62165.1"/>
    <property type="molecule type" value="Genomic_DNA"/>
</dbReference>
<dbReference type="InterPro" id="IPR000836">
    <property type="entry name" value="PRTase_dom"/>
</dbReference>
<dbReference type="GO" id="GO:0002055">
    <property type="term" value="F:adenine binding"/>
    <property type="evidence" value="ECO:0007669"/>
    <property type="project" value="TreeGrafter"/>
</dbReference>
<comment type="subunit">
    <text evidence="6 12">Homodimer.</text>
</comment>
<dbReference type="PANTHER" id="PTHR32315:SF3">
    <property type="entry name" value="ADENINE PHOSPHORIBOSYLTRANSFERASE"/>
    <property type="match status" value="1"/>
</dbReference>
<comment type="function">
    <text evidence="2 12">Catalyzes a salvage reaction resulting in the formation of AMP, that is energically less costly than de novo synthesis.</text>
</comment>
<evidence type="ECO:0000313" key="15">
    <source>
        <dbReference type="Proteomes" id="UP000013893"/>
    </source>
</evidence>
<dbReference type="HOGENOM" id="CLU_063339_3_3_0"/>
<dbReference type="GO" id="GO:0005737">
    <property type="term" value="C:cytoplasm"/>
    <property type="evidence" value="ECO:0007669"/>
    <property type="project" value="UniProtKB-SubCell"/>
</dbReference>
<evidence type="ECO:0000256" key="4">
    <source>
        <dbReference type="ARBA" id="ARBA00004659"/>
    </source>
</evidence>
<evidence type="ECO:0000259" key="13">
    <source>
        <dbReference type="Pfam" id="PF00156"/>
    </source>
</evidence>
<dbReference type="GO" id="GO:0016208">
    <property type="term" value="F:AMP binding"/>
    <property type="evidence" value="ECO:0007669"/>
    <property type="project" value="TreeGrafter"/>
</dbReference>
<evidence type="ECO:0000256" key="7">
    <source>
        <dbReference type="ARBA" id="ARBA00011893"/>
    </source>
</evidence>
<dbReference type="KEGG" id="saal:L336_0459"/>
<dbReference type="AlphaFoldDB" id="R4PVC1"/>
<dbReference type="Pfam" id="PF00156">
    <property type="entry name" value="Pribosyltran"/>
    <property type="match status" value="1"/>
</dbReference>
<dbReference type="HAMAP" id="MF_00004">
    <property type="entry name" value="Aden_phosphoribosyltr"/>
    <property type="match status" value="1"/>
</dbReference>
<evidence type="ECO:0000256" key="1">
    <source>
        <dbReference type="ARBA" id="ARBA00000868"/>
    </source>
</evidence>
<sequence length="178" mass="19881">MNYRSLVRCYPDFPKEGVLFWDFSYLLKDVHARNTAIQEIKEFLRDKKIDAIAAIESKGFTLGAILAHELQVPMVLIRKPNLVPGEVYSQEFVKEYGTGEYVIKADAVLPKERIVVVYDIMAGSGASKAAISLIEKSGGVVAGLAYVTELEYLGGREELAGYDILSLVRIRKKYDTVD</sequence>
<evidence type="ECO:0000256" key="3">
    <source>
        <dbReference type="ARBA" id="ARBA00004496"/>
    </source>
</evidence>
<dbReference type="GO" id="GO:0006168">
    <property type="term" value="P:adenine salvage"/>
    <property type="evidence" value="ECO:0007669"/>
    <property type="project" value="InterPro"/>
</dbReference>
<gene>
    <name evidence="12" type="primary">apt</name>
    <name evidence="14" type="ORF">L336_0459</name>
</gene>
<dbReference type="RefSeq" id="WP_015641615.1">
    <property type="nucleotide sequence ID" value="NC_021219.1"/>
</dbReference>
<evidence type="ECO:0000256" key="9">
    <source>
        <dbReference type="ARBA" id="ARBA00022676"/>
    </source>
</evidence>
<evidence type="ECO:0000256" key="12">
    <source>
        <dbReference type="HAMAP-Rule" id="MF_00004"/>
    </source>
</evidence>
<keyword evidence="11 12" id="KW-0660">Purine salvage</keyword>
<dbReference type="Gene3D" id="3.40.50.2020">
    <property type="match status" value="1"/>
</dbReference>
<comment type="pathway">
    <text evidence="4 12">Purine metabolism; AMP biosynthesis via salvage pathway; AMP from adenine: step 1/1.</text>
</comment>
<evidence type="ECO:0000256" key="5">
    <source>
        <dbReference type="ARBA" id="ARBA00008391"/>
    </source>
</evidence>
<dbReference type="STRING" id="1332188.L336_0459"/>
<keyword evidence="8 12" id="KW-0963">Cytoplasm</keyword>
<protein>
    <recommendedName>
        <fullName evidence="7 12">Adenine phosphoribosyltransferase</fullName>
        <shortName evidence="12">APRT</shortName>
        <ecNumber evidence="7 12">2.4.2.7</ecNumber>
    </recommendedName>
</protein>
<dbReference type="SUPFAM" id="SSF53271">
    <property type="entry name" value="PRTase-like"/>
    <property type="match status" value="1"/>
</dbReference>
<dbReference type="InterPro" id="IPR050054">
    <property type="entry name" value="UPRTase/APRTase"/>
</dbReference>
<dbReference type="GO" id="GO:0006166">
    <property type="term" value="P:purine ribonucleoside salvage"/>
    <property type="evidence" value="ECO:0007669"/>
    <property type="project" value="UniProtKB-KW"/>
</dbReference>
<keyword evidence="9 12" id="KW-0328">Glycosyltransferase</keyword>
<dbReference type="EC" id="2.4.2.7" evidence="7 12"/>
<dbReference type="PANTHER" id="PTHR32315">
    <property type="entry name" value="ADENINE PHOSPHORIBOSYLTRANSFERASE"/>
    <property type="match status" value="1"/>
</dbReference>
<comment type="subcellular location">
    <subcellularLocation>
        <location evidence="3 12">Cytoplasm</location>
    </subcellularLocation>
</comment>
<keyword evidence="10 12" id="KW-0808">Transferase</keyword>
<reference evidence="14 15" key="1">
    <citation type="journal article" date="2013" name="Nat. Biotechnol.">
        <title>Genome sequences of rare, uncultured bacteria obtained by differential coverage binning of multiple metagenomes.</title>
        <authorList>
            <person name="Albertsen M."/>
            <person name="Hugenholtz P."/>
            <person name="Skarshewski A."/>
            <person name="Nielsen K.L."/>
            <person name="Tyson G.W."/>
            <person name="Nielsen P.H."/>
        </authorList>
    </citation>
    <scope>NUCLEOTIDE SEQUENCE [LARGE SCALE GENOMIC DNA]</scope>
    <source>
        <strain evidence="14">TM71</strain>
    </source>
</reference>
<evidence type="ECO:0000256" key="8">
    <source>
        <dbReference type="ARBA" id="ARBA00022490"/>
    </source>
</evidence>
<comment type="catalytic activity">
    <reaction evidence="1 12">
        <text>AMP + diphosphate = 5-phospho-alpha-D-ribose 1-diphosphate + adenine</text>
        <dbReference type="Rhea" id="RHEA:16609"/>
        <dbReference type="ChEBI" id="CHEBI:16708"/>
        <dbReference type="ChEBI" id="CHEBI:33019"/>
        <dbReference type="ChEBI" id="CHEBI:58017"/>
        <dbReference type="ChEBI" id="CHEBI:456215"/>
        <dbReference type="EC" id="2.4.2.7"/>
    </reaction>
</comment>
<proteinExistence type="inferred from homology"/>
<evidence type="ECO:0000256" key="2">
    <source>
        <dbReference type="ARBA" id="ARBA00003968"/>
    </source>
</evidence>
<evidence type="ECO:0000256" key="11">
    <source>
        <dbReference type="ARBA" id="ARBA00022726"/>
    </source>
</evidence>
<dbReference type="UniPathway" id="UPA00588">
    <property type="reaction ID" value="UER00646"/>
</dbReference>
<name>R4PVC1_9BACT</name>
<evidence type="ECO:0000256" key="6">
    <source>
        <dbReference type="ARBA" id="ARBA00011738"/>
    </source>
</evidence>
<dbReference type="InterPro" id="IPR005764">
    <property type="entry name" value="Ade_phspho_trans"/>
</dbReference>
<comment type="similarity">
    <text evidence="5 12">Belongs to the purine/pyrimidine phosphoribosyltransferase family.</text>
</comment>
<evidence type="ECO:0000313" key="14">
    <source>
        <dbReference type="EMBL" id="AGL62165.1"/>
    </source>
</evidence>
<accession>R4PVC1</accession>
<dbReference type="OrthoDB" id="9803963at2"/>
<dbReference type="GO" id="GO:0044209">
    <property type="term" value="P:AMP salvage"/>
    <property type="evidence" value="ECO:0007669"/>
    <property type="project" value="UniProtKB-UniRule"/>
</dbReference>
<dbReference type="NCBIfam" id="NF002636">
    <property type="entry name" value="PRK02304.1-5"/>
    <property type="match status" value="1"/>
</dbReference>
<feature type="domain" description="Phosphoribosyltransferase" evidence="13">
    <location>
        <begin position="35"/>
        <end position="145"/>
    </location>
</feature>
<dbReference type="FunFam" id="3.40.50.2020:FF:000004">
    <property type="entry name" value="Adenine phosphoribosyltransferase"/>
    <property type="match status" value="1"/>
</dbReference>
<keyword evidence="15" id="KW-1185">Reference proteome</keyword>
<dbReference type="Proteomes" id="UP000013893">
    <property type="component" value="Chromosome"/>
</dbReference>
<dbReference type="GO" id="GO:0003999">
    <property type="term" value="F:adenine phosphoribosyltransferase activity"/>
    <property type="evidence" value="ECO:0007669"/>
    <property type="project" value="UniProtKB-UniRule"/>
</dbReference>
<organism evidence="14 15">
    <name type="scientific">Candidatus Saccharimonas aalborgensis</name>
    <dbReference type="NCBI Taxonomy" id="1332188"/>
    <lineage>
        <taxon>Bacteria</taxon>
        <taxon>Candidatus Saccharimonadota</taxon>
        <taxon>Candidatus Saccharimonadia</taxon>
        <taxon>Candidatus Saccharimonadales</taxon>
        <taxon>Candidatus Saccharimonadaceae</taxon>
        <taxon>Candidatus Saccharimonas</taxon>
    </lineage>
</organism>
<dbReference type="InterPro" id="IPR029057">
    <property type="entry name" value="PRTase-like"/>
</dbReference>
<evidence type="ECO:0000256" key="10">
    <source>
        <dbReference type="ARBA" id="ARBA00022679"/>
    </source>
</evidence>
<dbReference type="CDD" id="cd06223">
    <property type="entry name" value="PRTases_typeI"/>
    <property type="match status" value="1"/>
</dbReference>